<dbReference type="PROSITE" id="PS50089">
    <property type="entry name" value="ZF_RING_2"/>
    <property type="match status" value="1"/>
</dbReference>
<accession>A0A2A6C901</accession>
<proteinExistence type="predicted"/>
<feature type="compositionally biased region" description="Polar residues" evidence="1">
    <location>
        <begin position="1"/>
        <end position="10"/>
    </location>
</feature>
<dbReference type="CDD" id="cd16449">
    <property type="entry name" value="RING-HC"/>
    <property type="match status" value="1"/>
</dbReference>
<evidence type="ECO:0000256" key="1">
    <source>
        <dbReference type="SAM" id="MobiDB-lite"/>
    </source>
</evidence>
<dbReference type="Gene3D" id="3.30.40.10">
    <property type="entry name" value="Zinc/RING finger domain, C3HC4 (zinc finger)"/>
    <property type="match status" value="1"/>
</dbReference>
<gene>
    <name evidence="2" type="primary">WBGene00272995</name>
</gene>
<reference evidence="3" key="1">
    <citation type="journal article" date="2008" name="Nat. Genet.">
        <title>The Pristionchus pacificus genome provides a unique perspective on nematode lifestyle and parasitism.</title>
        <authorList>
            <person name="Dieterich C."/>
            <person name="Clifton S.W."/>
            <person name="Schuster L.N."/>
            <person name="Chinwalla A."/>
            <person name="Delehaunty K."/>
            <person name="Dinkelacker I."/>
            <person name="Fulton L."/>
            <person name="Fulton R."/>
            <person name="Godfrey J."/>
            <person name="Minx P."/>
            <person name="Mitreva M."/>
            <person name="Roeseler W."/>
            <person name="Tian H."/>
            <person name="Witte H."/>
            <person name="Yang S.P."/>
            <person name="Wilson R.K."/>
            <person name="Sommer R.J."/>
        </authorList>
    </citation>
    <scope>NUCLEOTIDE SEQUENCE [LARGE SCALE GENOMIC DNA]</scope>
    <source>
        <strain evidence="3">PS312</strain>
    </source>
</reference>
<sequence>MTITTDSTLEVNPKEALPSGAPVDRVVLRYSQPSHGAFFASVMQRLQQPEVSPRQLLEALSTAVDEMEAEEARKAEEEARKIEEEKRREEEEKRRIEEEKRKEKEELQKAMEAQRIEEEKKAEEEAKRIIEETKRAEETKRMEEAGKALEEARKAYEDAKKAQDEARRAEDEAKKAAEQSARSCGVCHSPNPSARAVFATCGHVACLKCAESAAAHSAGRLECPFCAAPTTYMRLFEREMITGVESSPKPSSRSVRFYDKDEVKEFDKDEDVVDTSTVSLETTVSAIPKGGNPLGCGLNNWFGKKN</sequence>
<dbReference type="AlphaFoldDB" id="A0A2A6C901"/>
<dbReference type="InterPro" id="IPR013083">
    <property type="entry name" value="Znf_RING/FYVE/PHD"/>
</dbReference>
<dbReference type="Pfam" id="PF13920">
    <property type="entry name" value="zf-C3HC4_3"/>
    <property type="match status" value="1"/>
</dbReference>
<feature type="region of interest" description="Disordered" evidence="1">
    <location>
        <begin position="62"/>
        <end position="108"/>
    </location>
</feature>
<dbReference type="PANTHER" id="PTHR16450">
    <property type="entry name" value="RING FINGER PROTEIN 186"/>
    <property type="match status" value="1"/>
</dbReference>
<dbReference type="SMART" id="SM00184">
    <property type="entry name" value="RING"/>
    <property type="match status" value="1"/>
</dbReference>
<feature type="region of interest" description="Disordered" evidence="1">
    <location>
        <begin position="1"/>
        <end position="22"/>
    </location>
</feature>
<organism evidence="2 3">
    <name type="scientific">Pristionchus pacificus</name>
    <name type="common">Parasitic nematode worm</name>
    <dbReference type="NCBI Taxonomy" id="54126"/>
    <lineage>
        <taxon>Eukaryota</taxon>
        <taxon>Metazoa</taxon>
        <taxon>Ecdysozoa</taxon>
        <taxon>Nematoda</taxon>
        <taxon>Chromadorea</taxon>
        <taxon>Rhabditida</taxon>
        <taxon>Rhabditina</taxon>
        <taxon>Diplogasteromorpha</taxon>
        <taxon>Diplogasteroidea</taxon>
        <taxon>Neodiplogasteridae</taxon>
        <taxon>Pristionchus</taxon>
    </lineage>
</organism>
<name>A0A2A6C901_PRIPA</name>
<accession>A0A8R1UND1</accession>
<dbReference type="FunFam" id="3.30.40.10:FF:000973">
    <property type="entry name" value="G protein-coupled receptor"/>
    <property type="match status" value="1"/>
</dbReference>
<dbReference type="InterPro" id="IPR001841">
    <property type="entry name" value="Znf_RING"/>
</dbReference>
<dbReference type="SUPFAM" id="SSF57850">
    <property type="entry name" value="RING/U-box"/>
    <property type="match status" value="1"/>
</dbReference>
<keyword evidence="3" id="KW-1185">Reference proteome</keyword>
<dbReference type="EnsemblMetazoa" id="PPA34626.1">
    <property type="protein sequence ID" value="PPA34626.1"/>
    <property type="gene ID" value="WBGene00272995"/>
</dbReference>
<protein>
    <submittedName>
        <fullName evidence="2">RING-type domain-containing protein</fullName>
    </submittedName>
</protein>
<dbReference type="Proteomes" id="UP000005239">
    <property type="component" value="Unassembled WGS sequence"/>
</dbReference>
<reference evidence="2" key="2">
    <citation type="submission" date="2022-06" db="UniProtKB">
        <authorList>
            <consortium name="EnsemblMetazoa"/>
        </authorList>
    </citation>
    <scope>IDENTIFICATION</scope>
    <source>
        <strain evidence="2">PS312</strain>
    </source>
</reference>
<evidence type="ECO:0000313" key="2">
    <source>
        <dbReference type="EnsemblMetazoa" id="PPA34626.1"/>
    </source>
</evidence>
<evidence type="ECO:0000313" key="3">
    <source>
        <dbReference type="Proteomes" id="UP000005239"/>
    </source>
</evidence>
<feature type="compositionally biased region" description="Basic and acidic residues" evidence="1">
    <location>
        <begin position="70"/>
        <end position="108"/>
    </location>
</feature>
<dbReference type="PANTHER" id="PTHR16450:SF1">
    <property type="entry name" value="PROTEIN CBG12045"/>
    <property type="match status" value="1"/>
</dbReference>